<dbReference type="InterPro" id="IPR011250">
    <property type="entry name" value="OMP/PagP_B-barrel"/>
</dbReference>
<gene>
    <name evidence="3" type="ORF">GCM10007854_17390</name>
</gene>
<dbReference type="Gene3D" id="2.40.160.20">
    <property type="match status" value="1"/>
</dbReference>
<reference evidence="3" key="1">
    <citation type="journal article" date="2014" name="Int. J. Syst. Evol. Microbiol.">
        <title>Complete genome of a new Firmicutes species belonging to the dominant human colonic microbiota ('Ruminococcus bicirculans') reveals two chromosomes and a selective capacity to utilize plant glucans.</title>
        <authorList>
            <consortium name="NISC Comparative Sequencing Program"/>
            <person name="Wegmann U."/>
            <person name="Louis P."/>
            <person name="Goesmann A."/>
            <person name="Henrissat B."/>
            <person name="Duncan S.H."/>
            <person name="Flint H.J."/>
        </authorList>
    </citation>
    <scope>NUCLEOTIDE SEQUENCE</scope>
    <source>
        <strain evidence="3">NBRC 108216</strain>
    </source>
</reference>
<accession>A0ABQ5V0T6</accession>
<evidence type="ECO:0000256" key="1">
    <source>
        <dbReference type="ARBA" id="ARBA00009330"/>
    </source>
</evidence>
<evidence type="ECO:0000256" key="2">
    <source>
        <dbReference type="SAM" id="SignalP"/>
    </source>
</evidence>
<protein>
    <submittedName>
        <fullName evidence="3">Outer membrane protein</fullName>
    </submittedName>
</protein>
<organism evidence="3 4">
    <name type="scientific">Algimonas porphyrae</name>
    <dbReference type="NCBI Taxonomy" id="1128113"/>
    <lineage>
        <taxon>Bacteria</taxon>
        <taxon>Pseudomonadati</taxon>
        <taxon>Pseudomonadota</taxon>
        <taxon>Alphaproteobacteria</taxon>
        <taxon>Maricaulales</taxon>
        <taxon>Robiginitomaculaceae</taxon>
        <taxon>Algimonas</taxon>
    </lineage>
</organism>
<dbReference type="Proteomes" id="UP001161390">
    <property type="component" value="Unassembled WGS sequence"/>
</dbReference>
<name>A0ABQ5V0T6_9PROT</name>
<feature type="chain" id="PRO_5046814958" evidence="2">
    <location>
        <begin position="39"/>
        <end position="226"/>
    </location>
</feature>
<dbReference type="InterPro" id="IPR005618">
    <property type="entry name" value="OMPW"/>
</dbReference>
<dbReference type="Pfam" id="PF03922">
    <property type="entry name" value="OmpW"/>
    <property type="match status" value="1"/>
</dbReference>
<reference evidence="3" key="2">
    <citation type="submission" date="2023-01" db="EMBL/GenBank/DDBJ databases">
        <title>Draft genome sequence of Algimonas porphyrae strain NBRC 108216.</title>
        <authorList>
            <person name="Sun Q."/>
            <person name="Mori K."/>
        </authorList>
    </citation>
    <scope>NUCLEOTIDE SEQUENCE</scope>
    <source>
        <strain evidence="3">NBRC 108216</strain>
    </source>
</reference>
<keyword evidence="4" id="KW-1185">Reference proteome</keyword>
<dbReference type="PANTHER" id="PTHR36920:SF1">
    <property type="entry name" value="OUTER MEMBRANE PROTEIN W"/>
    <property type="match status" value="1"/>
</dbReference>
<comment type="caution">
    <text evidence="3">The sequence shown here is derived from an EMBL/GenBank/DDBJ whole genome shotgun (WGS) entry which is preliminary data.</text>
</comment>
<keyword evidence="2" id="KW-0732">Signal</keyword>
<comment type="similarity">
    <text evidence="1">Belongs to the OmpW/AlkL family.</text>
</comment>
<feature type="signal peptide" evidence="2">
    <location>
        <begin position="1"/>
        <end position="38"/>
    </location>
</feature>
<dbReference type="SUPFAM" id="SSF56925">
    <property type="entry name" value="OMPA-like"/>
    <property type="match status" value="1"/>
</dbReference>
<evidence type="ECO:0000313" key="4">
    <source>
        <dbReference type="Proteomes" id="UP001161390"/>
    </source>
</evidence>
<dbReference type="PANTHER" id="PTHR36920">
    <property type="match status" value="1"/>
</dbReference>
<sequence>MLTPSLPRQDFLKSSILKTTMLCGLIAAPFMVAPTALAGSVDDPWLVRVRGLSVMPDEAGTTVPLGGTVSIENQIVPELDISYFFTENFAVEAIFAVTPHDVSVENSLLGDVDLGDVWLLPPTVTAQYHFNPRGKVRPYVGAGINYTAFFNADSGPVANTIEYSDEFGWALNAGVDIPVNDIWFANIDVKKLFLETDVVANAGGLIVTSDVQIDPWIVGVGFGRRF</sequence>
<dbReference type="EMBL" id="BSNJ01000003">
    <property type="protein sequence ID" value="GLQ20784.1"/>
    <property type="molecule type" value="Genomic_DNA"/>
</dbReference>
<evidence type="ECO:0000313" key="3">
    <source>
        <dbReference type="EMBL" id="GLQ20784.1"/>
    </source>
</evidence>
<proteinExistence type="inferred from homology"/>